<keyword evidence="4 6" id="KW-0472">Membrane</keyword>
<dbReference type="EMBL" id="JAPCWZ010000007">
    <property type="protein sequence ID" value="KAK8856676.1"/>
    <property type="molecule type" value="Genomic_DNA"/>
</dbReference>
<dbReference type="SUPFAM" id="SSF103473">
    <property type="entry name" value="MFS general substrate transporter"/>
    <property type="match status" value="1"/>
</dbReference>
<gene>
    <name evidence="8" type="ORF">PGQ11_012588</name>
</gene>
<dbReference type="InterPro" id="IPR020846">
    <property type="entry name" value="MFS_dom"/>
</dbReference>
<feature type="transmembrane region" description="Helical" evidence="6">
    <location>
        <begin position="62"/>
        <end position="84"/>
    </location>
</feature>
<accession>A0ABR2I2W0</accession>
<reference evidence="8 9" key="1">
    <citation type="journal article" date="2024" name="IMA Fungus">
        <title>Apiospora arundinis, a panoply of carbohydrate-active enzymes and secondary metabolites.</title>
        <authorList>
            <person name="Sorensen T."/>
            <person name="Petersen C."/>
            <person name="Muurmann A.T."/>
            <person name="Christiansen J.V."/>
            <person name="Brundto M.L."/>
            <person name="Overgaard C.K."/>
            <person name="Boysen A.T."/>
            <person name="Wollenberg R.D."/>
            <person name="Larsen T.O."/>
            <person name="Sorensen J.L."/>
            <person name="Nielsen K.L."/>
            <person name="Sondergaard T.E."/>
        </authorList>
    </citation>
    <scope>NUCLEOTIDE SEQUENCE [LARGE SCALE GENOMIC DNA]</scope>
    <source>
        <strain evidence="8 9">AAU 773</strain>
    </source>
</reference>
<evidence type="ECO:0000256" key="6">
    <source>
        <dbReference type="SAM" id="Phobius"/>
    </source>
</evidence>
<feature type="transmembrane region" description="Helical" evidence="6">
    <location>
        <begin position="379"/>
        <end position="399"/>
    </location>
</feature>
<keyword evidence="3 6" id="KW-1133">Transmembrane helix</keyword>
<evidence type="ECO:0000313" key="8">
    <source>
        <dbReference type="EMBL" id="KAK8856676.1"/>
    </source>
</evidence>
<feature type="domain" description="Major facilitator superfamily (MFS) profile" evidence="7">
    <location>
        <begin position="62"/>
        <end position="497"/>
    </location>
</feature>
<dbReference type="Gene3D" id="1.20.1250.20">
    <property type="entry name" value="MFS general substrate transporter like domains"/>
    <property type="match status" value="1"/>
</dbReference>
<feature type="compositionally biased region" description="Basic and acidic residues" evidence="5">
    <location>
        <begin position="20"/>
        <end position="37"/>
    </location>
</feature>
<feature type="region of interest" description="Disordered" evidence="5">
    <location>
        <begin position="1"/>
        <end position="50"/>
    </location>
</feature>
<comment type="subcellular location">
    <subcellularLocation>
        <location evidence="1">Membrane</location>
        <topology evidence="1">Multi-pass membrane protein</topology>
    </subcellularLocation>
</comment>
<feature type="transmembrane region" description="Helical" evidence="6">
    <location>
        <begin position="333"/>
        <end position="359"/>
    </location>
</feature>
<feature type="transmembrane region" description="Helical" evidence="6">
    <location>
        <begin position="471"/>
        <end position="492"/>
    </location>
</feature>
<organism evidence="8 9">
    <name type="scientific">Apiospora arundinis</name>
    <dbReference type="NCBI Taxonomy" id="335852"/>
    <lineage>
        <taxon>Eukaryota</taxon>
        <taxon>Fungi</taxon>
        <taxon>Dikarya</taxon>
        <taxon>Ascomycota</taxon>
        <taxon>Pezizomycotina</taxon>
        <taxon>Sordariomycetes</taxon>
        <taxon>Xylariomycetidae</taxon>
        <taxon>Amphisphaeriales</taxon>
        <taxon>Apiosporaceae</taxon>
        <taxon>Apiospora</taxon>
    </lineage>
</organism>
<proteinExistence type="predicted"/>
<keyword evidence="2 6" id="KW-0812">Transmembrane</keyword>
<dbReference type="PROSITE" id="PS50850">
    <property type="entry name" value="MFS"/>
    <property type="match status" value="1"/>
</dbReference>
<name>A0ABR2I2W0_9PEZI</name>
<feature type="transmembrane region" description="Helical" evidence="6">
    <location>
        <begin position="130"/>
        <end position="152"/>
    </location>
</feature>
<feature type="transmembrane region" description="Helical" evidence="6">
    <location>
        <begin position="405"/>
        <end position="428"/>
    </location>
</feature>
<dbReference type="InterPro" id="IPR036259">
    <property type="entry name" value="MFS_trans_sf"/>
</dbReference>
<feature type="transmembrane region" description="Helical" evidence="6">
    <location>
        <begin position="158"/>
        <end position="180"/>
    </location>
</feature>
<sequence>MNTENREKPELEAGVTTESKTVETRQSEGPLKVDRHGLPLVPQPSDNKDDPLNWSKSLKLGILLQASLLTLMGIMGAAIINPAFVPLAAAFHITPVEASYELTVWTIFGAVVPLLLVPLANVYGRRPFYVLGNLLAAVTNLAAGHCTTWSGILATRALNGIGAGCATSLGPATVVDLFFLHERGLYMGAYTFCVTNAAHFAPLAGGFIAQNLGWSQCFTIPSYIQFGLFVVTYFCFPETLYSRKVQEAPAECNKSAVPSYVDLLFFRTRGRQTGGRKVTLSSFAAPFVMMRYLCVMIPAVYYMTAFAYGSLLFAVTGSVVFRGLYGFNTAQTGMIISIPLVIGCILGECSAGWFTDWLVYRAARKNGGVRRPEPRLDALWLALLVPIGTIIQGVCISHAKSTGWAANAVGMAIASFGLQVAGTVTYTYCTDCYKPQAAEISVVLAFIRLVYCALVPFYAVPLAEKIQYQYAWLTFACINIVFLLPMGFLRLYGERIRNNKWQSKPRYHPDI</sequence>
<feature type="transmembrane region" description="Helical" evidence="6">
    <location>
        <begin position="104"/>
        <end position="123"/>
    </location>
</feature>
<protein>
    <submittedName>
        <fullName evidence="8">MFS general substrate transporter</fullName>
    </submittedName>
</protein>
<evidence type="ECO:0000313" key="9">
    <source>
        <dbReference type="Proteomes" id="UP001390339"/>
    </source>
</evidence>
<evidence type="ECO:0000256" key="4">
    <source>
        <dbReference type="ARBA" id="ARBA00023136"/>
    </source>
</evidence>
<feature type="transmembrane region" description="Helical" evidence="6">
    <location>
        <begin position="220"/>
        <end position="236"/>
    </location>
</feature>
<feature type="transmembrane region" description="Helical" evidence="6">
    <location>
        <begin position="187"/>
        <end position="208"/>
    </location>
</feature>
<comment type="caution">
    <text evidence="8">The sequence shown here is derived from an EMBL/GenBank/DDBJ whole genome shotgun (WGS) entry which is preliminary data.</text>
</comment>
<feature type="compositionally biased region" description="Basic and acidic residues" evidence="5">
    <location>
        <begin position="1"/>
        <end position="11"/>
    </location>
</feature>
<evidence type="ECO:0000256" key="5">
    <source>
        <dbReference type="SAM" id="MobiDB-lite"/>
    </source>
</evidence>
<dbReference type="Pfam" id="PF07690">
    <property type="entry name" value="MFS_1"/>
    <property type="match status" value="1"/>
</dbReference>
<dbReference type="InterPro" id="IPR011701">
    <property type="entry name" value="MFS"/>
</dbReference>
<evidence type="ECO:0000256" key="1">
    <source>
        <dbReference type="ARBA" id="ARBA00004141"/>
    </source>
</evidence>
<evidence type="ECO:0000256" key="2">
    <source>
        <dbReference type="ARBA" id="ARBA00022692"/>
    </source>
</evidence>
<feature type="transmembrane region" description="Helical" evidence="6">
    <location>
        <begin position="299"/>
        <end position="321"/>
    </location>
</feature>
<evidence type="ECO:0000259" key="7">
    <source>
        <dbReference type="PROSITE" id="PS50850"/>
    </source>
</evidence>
<dbReference type="PANTHER" id="PTHR23502">
    <property type="entry name" value="MAJOR FACILITATOR SUPERFAMILY"/>
    <property type="match status" value="1"/>
</dbReference>
<dbReference type="Proteomes" id="UP001390339">
    <property type="component" value="Unassembled WGS sequence"/>
</dbReference>
<feature type="transmembrane region" description="Helical" evidence="6">
    <location>
        <begin position="440"/>
        <end position="459"/>
    </location>
</feature>
<dbReference type="PANTHER" id="PTHR23502:SF181">
    <property type="entry name" value="MAJOR FACILITATOR SUPERFAMILY (MFS) PROFILE DOMAIN-CONTAINING PROTEIN"/>
    <property type="match status" value="1"/>
</dbReference>
<evidence type="ECO:0000256" key="3">
    <source>
        <dbReference type="ARBA" id="ARBA00022989"/>
    </source>
</evidence>
<keyword evidence="9" id="KW-1185">Reference proteome</keyword>